<name>A0AAX4HB67_9ASCO</name>
<dbReference type="Pfam" id="PF00172">
    <property type="entry name" value="Zn_clus"/>
    <property type="match status" value="1"/>
</dbReference>
<dbReference type="RefSeq" id="XP_062878051.1">
    <property type="nucleotide sequence ID" value="XM_063021981.1"/>
</dbReference>
<reference evidence="8 9" key="1">
    <citation type="submission" date="2023-10" db="EMBL/GenBank/DDBJ databases">
        <title>Draft Genome Sequence of Candida saopaulonensis from a very Premature Infant with Sepsis.</title>
        <authorList>
            <person name="Ning Y."/>
            <person name="Dai R."/>
            <person name="Xiao M."/>
            <person name="Xu Y."/>
            <person name="Yan Q."/>
            <person name="Zhang L."/>
        </authorList>
    </citation>
    <scope>NUCLEOTIDE SEQUENCE [LARGE SCALE GENOMIC DNA]</scope>
    <source>
        <strain evidence="8 9">19XY460</strain>
    </source>
</reference>
<accession>A0AAX4HB67</accession>
<dbReference type="AlphaFoldDB" id="A0AAX4HB67"/>
<gene>
    <name evidence="8" type="ORF">PUMCH_002994</name>
</gene>
<dbReference type="KEGG" id="asau:88174058"/>
<evidence type="ECO:0000256" key="2">
    <source>
        <dbReference type="ARBA" id="ARBA00023015"/>
    </source>
</evidence>
<dbReference type="GO" id="GO:0000976">
    <property type="term" value="F:transcription cis-regulatory region binding"/>
    <property type="evidence" value="ECO:0007669"/>
    <property type="project" value="TreeGrafter"/>
</dbReference>
<dbReference type="GO" id="GO:0008270">
    <property type="term" value="F:zinc ion binding"/>
    <property type="evidence" value="ECO:0007669"/>
    <property type="project" value="InterPro"/>
</dbReference>
<dbReference type="InterPro" id="IPR001138">
    <property type="entry name" value="Zn2Cys6_DnaBD"/>
</dbReference>
<dbReference type="CDD" id="cd00067">
    <property type="entry name" value="GAL4"/>
    <property type="match status" value="1"/>
</dbReference>
<evidence type="ECO:0000313" key="8">
    <source>
        <dbReference type="EMBL" id="WPK25669.1"/>
    </source>
</evidence>
<evidence type="ECO:0000256" key="1">
    <source>
        <dbReference type="ARBA" id="ARBA00004123"/>
    </source>
</evidence>
<dbReference type="Proteomes" id="UP001338582">
    <property type="component" value="Chromosome 3"/>
</dbReference>
<dbReference type="GeneID" id="88174058"/>
<sequence>MNKSSLDSLAHIANISEDLNNHLGHIKRENEISDQSGQDPNQDSEADRKKTRRLACTCCRQQKSKCDAHARYPLPCTRCATKGLTCELKKGFKRTEKRARLALIEREFAELKRSFQGPVVAAADPLRAMPSMTNAAVAGSQAPELPMAFFKAVSSSRFATPNSQSPGPLDRVQLAGSEMGIDPKSHALIPALMPIGAVHEPLGLLYAGGRAAISGPSTLRSHSTLSSSSPQQDYSKISLPESALVCEEKNLEDVSLSAEMIRSLFLEYVQNYHPILPIVDVTRGPERIYRLCPALFWVIIYVTLRRYNEDKSLLVQLSPLVKNILAEITISPIARYNPTEEDEPLMNSCSVHSVQAFVLYSMWPPLTSSLSADSSWSTIGVALYQAIRIGLHTSGQLIEQYAGVEEQVQQYEMAKEQMKTWVFCNIVSQHIASAFGYPAFVQFDTFSAQQCDLPVMTRHIMEIAQFEDQVCKTLNLATFSGAAQTNERIALLKVLANQLDDLELKVVLECSQENGFRKLQFILARIHLLSFYFLDAENISPFELSKGLVRLYNASVSLIEHVQMCQAKNSRFVEYLPAVSILNIWQASFFIVKLANSPMKSVIDGNAAKEIYSIAVDLVAKASIMKHDVSYRGSGIMRNMWQLFSRLDEKNQVTLRISIKSRMAASVFFDCLSLLRDKVGLAKLNIKTDVHGNSESNEDGAGSSSDENDQVGDGNAINASDDETISANAHNSDKTGANDSQRTTPGSYGSSGRARKKRLLSDAEDPEQTARRIIRTIPLDPQPISASKRSSIFKVVNGSNQTSPSTSVKTDEHTISGPPSAAPQHGFNDGHVNNGRSSKGQSVLNQNLTVPTLMNNNSESIGSGYQGSGSGFEDINVLLEEDLFANNDMLWKDVDSLMNDFGFHA</sequence>
<keyword evidence="3" id="KW-0238">DNA-binding</keyword>
<comment type="subcellular location">
    <subcellularLocation>
        <location evidence="1">Nucleus</location>
    </subcellularLocation>
</comment>
<dbReference type="PANTHER" id="PTHR31845">
    <property type="entry name" value="FINGER DOMAIN PROTEIN, PUTATIVE-RELATED"/>
    <property type="match status" value="1"/>
</dbReference>
<keyword evidence="4" id="KW-0804">Transcription</keyword>
<keyword evidence="2" id="KW-0805">Transcription regulation</keyword>
<evidence type="ECO:0000256" key="4">
    <source>
        <dbReference type="ARBA" id="ARBA00023163"/>
    </source>
</evidence>
<feature type="compositionally biased region" description="Polar residues" evidence="6">
    <location>
        <begin position="725"/>
        <end position="750"/>
    </location>
</feature>
<protein>
    <recommendedName>
        <fullName evidence="7">Zn(2)-C6 fungal-type domain-containing protein</fullName>
    </recommendedName>
</protein>
<evidence type="ECO:0000256" key="5">
    <source>
        <dbReference type="ARBA" id="ARBA00023242"/>
    </source>
</evidence>
<evidence type="ECO:0000313" key="9">
    <source>
        <dbReference type="Proteomes" id="UP001338582"/>
    </source>
</evidence>
<feature type="compositionally biased region" description="Polar residues" evidence="6">
    <location>
        <begin position="797"/>
        <end position="808"/>
    </location>
</feature>
<keyword evidence="5" id="KW-0539">Nucleus</keyword>
<dbReference type="Gene3D" id="4.10.240.10">
    <property type="entry name" value="Zn(2)-C6 fungal-type DNA-binding domain"/>
    <property type="match status" value="1"/>
</dbReference>
<keyword evidence="9" id="KW-1185">Reference proteome</keyword>
<dbReference type="PROSITE" id="PS50048">
    <property type="entry name" value="ZN2_CY6_FUNGAL_2"/>
    <property type="match status" value="1"/>
</dbReference>
<dbReference type="GO" id="GO:0000981">
    <property type="term" value="F:DNA-binding transcription factor activity, RNA polymerase II-specific"/>
    <property type="evidence" value="ECO:0007669"/>
    <property type="project" value="InterPro"/>
</dbReference>
<dbReference type="InterPro" id="IPR051089">
    <property type="entry name" value="prtT"/>
</dbReference>
<feature type="region of interest" description="Disordered" evidence="6">
    <location>
        <begin position="797"/>
        <end position="842"/>
    </location>
</feature>
<dbReference type="SMART" id="SM00066">
    <property type="entry name" value="GAL4"/>
    <property type="match status" value="1"/>
</dbReference>
<dbReference type="PROSITE" id="PS00463">
    <property type="entry name" value="ZN2_CY6_FUNGAL_1"/>
    <property type="match status" value="1"/>
</dbReference>
<organism evidence="8 9">
    <name type="scientific">Australozyma saopauloensis</name>
    <dbReference type="NCBI Taxonomy" id="291208"/>
    <lineage>
        <taxon>Eukaryota</taxon>
        <taxon>Fungi</taxon>
        <taxon>Dikarya</taxon>
        <taxon>Ascomycota</taxon>
        <taxon>Saccharomycotina</taxon>
        <taxon>Pichiomycetes</taxon>
        <taxon>Metschnikowiaceae</taxon>
        <taxon>Australozyma</taxon>
    </lineage>
</organism>
<dbReference type="CDD" id="cd12148">
    <property type="entry name" value="fungal_TF_MHR"/>
    <property type="match status" value="1"/>
</dbReference>
<feature type="region of interest" description="Disordered" evidence="6">
    <location>
        <begin position="690"/>
        <end position="785"/>
    </location>
</feature>
<evidence type="ECO:0000256" key="6">
    <source>
        <dbReference type="SAM" id="MobiDB-lite"/>
    </source>
</evidence>
<feature type="domain" description="Zn(2)-C6 fungal-type" evidence="7">
    <location>
        <begin position="55"/>
        <end position="88"/>
    </location>
</feature>
<evidence type="ECO:0000256" key="3">
    <source>
        <dbReference type="ARBA" id="ARBA00023125"/>
    </source>
</evidence>
<dbReference type="PANTHER" id="PTHR31845:SF21">
    <property type="entry name" value="REGULATORY PROTEIN LEU3"/>
    <property type="match status" value="1"/>
</dbReference>
<dbReference type="SUPFAM" id="SSF57701">
    <property type="entry name" value="Zn2/Cys6 DNA-binding domain"/>
    <property type="match status" value="1"/>
</dbReference>
<proteinExistence type="predicted"/>
<dbReference type="EMBL" id="CP138896">
    <property type="protein sequence ID" value="WPK25669.1"/>
    <property type="molecule type" value="Genomic_DNA"/>
</dbReference>
<dbReference type="InterPro" id="IPR036864">
    <property type="entry name" value="Zn2-C6_fun-type_DNA-bd_sf"/>
</dbReference>
<dbReference type="GO" id="GO:0005634">
    <property type="term" value="C:nucleus"/>
    <property type="evidence" value="ECO:0007669"/>
    <property type="project" value="UniProtKB-SubCell"/>
</dbReference>
<evidence type="ECO:0000259" key="7">
    <source>
        <dbReference type="PROSITE" id="PS50048"/>
    </source>
</evidence>